<keyword evidence="3" id="KW-0547">Nucleotide-binding</keyword>
<dbReference type="InterPro" id="IPR003607">
    <property type="entry name" value="HD/PDEase_dom"/>
</dbReference>
<keyword evidence="4 8" id="KW-0378">Hydrolase</keyword>
<dbReference type="EMBL" id="CP127162">
    <property type="protein sequence ID" value="WIV20307.1"/>
    <property type="molecule type" value="Genomic_DNA"/>
</dbReference>
<gene>
    <name evidence="8" type="primary">yqeK</name>
    <name evidence="8" type="ORF">QPK24_06330</name>
</gene>
<dbReference type="Pfam" id="PF01966">
    <property type="entry name" value="HD"/>
    <property type="match status" value="1"/>
</dbReference>
<dbReference type="PROSITE" id="PS51831">
    <property type="entry name" value="HD"/>
    <property type="match status" value="1"/>
</dbReference>
<evidence type="ECO:0000313" key="9">
    <source>
        <dbReference type="Proteomes" id="UP001236415"/>
    </source>
</evidence>
<comment type="catalytic activity">
    <reaction evidence="6">
        <text>P(1),P(4)-bis(5'-adenosyl) tetraphosphate + H2O = 2 ADP + 2 H(+)</text>
        <dbReference type="Rhea" id="RHEA:24252"/>
        <dbReference type="ChEBI" id="CHEBI:15377"/>
        <dbReference type="ChEBI" id="CHEBI:15378"/>
        <dbReference type="ChEBI" id="CHEBI:58141"/>
        <dbReference type="ChEBI" id="CHEBI:456216"/>
        <dbReference type="EC" id="3.6.1.41"/>
    </reaction>
</comment>
<name>A0ABY8X759_9BACL</name>
<dbReference type="InterPro" id="IPR051094">
    <property type="entry name" value="Diverse_Catalytic_Enzymes"/>
</dbReference>
<accession>A0ABY8X759</accession>
<feature type="domain" description="HD" evidence="7">
    <location>
        <begin position="34"/>
        <end position="149"/>
    </location>
</feature>
<sequence>MNPIFMEYAKDLALSGDIKEDITSFFKLNQDLRTLQHTLEVAEEAERIAKLYGIDPDKMVCAALLHDISNVVPVSSMIRISKTLSIEVLEQELTYDRSVHQKLSKYMAEDIFGITDDEILGAIESHTTHKPHANMTDKVLFVSDKISWKLPGEHLYLKEMRNKVDELAIDEAILIYLNYIWGQREKLKLVHPWLISAREELLQLTYEK</sequence>
<evidence type="ECO:0000256" key="4">
    <source>
        <dbReference type="ARBA" id="ARBA00022801"/>
    </source>
</evidence>
<dbReference type="InterPro" id="IPR006675">
    <property type="entry name" value="HDIG_dom"/>
</dbReference>
<dbReference type="GO" id="GO:0008803">
    <property type="term" value="F:bis(5'-nucleosyl)-tetraphosphatase (symmetrical) activity"/>
    <property type="evidence" value="ECO:0007669"/>
    <property type="project" value="UniProtKB-EC"/>
</dbReference>
<evidence type="ECO:0000256" key="6">
    <source>
        <dbReference type="ARBA" id="ARBA00049417"/>
    </source>
</evidence>
<evidence type="ECO:0000256" key="1">
    <source>
        <dbReference type="ARBA" id="ARBA00012506"/>
    </source>
</evidence>
<dbReference type="NCBIfam" id="TIGR00277">
    <property type="entry name" value="HDIG"/>
    <property type="match status" value="1"/>
</dbReference>
<dbReference type="InterPro" id="IPR005249">
    <property type="entry name" value="YqeK"/>
</dbReference>
<evidence type="ECO:0000259" key="7">
    <source>
        <dbReference type="PROSITE" id="PS51831"/>
    </source>
</evidence>
<dbReference type="PANTHER" id="PTHR35795">
    <property type="entry name" value="SLR1885 PROTEIN"/>
    <property type="match status" value="1"/>
</dbReference>
<organism evidence="8 9">
    <name type="scientific">Paenibacillus polygoni</name>
    <dbReference type="NCBI Taxonomy" id="3050112"/>
    <lineage>
        <taxon>Bacteria</taxon>
        <taxon>Bacillati</taxon>
        <taxon>Bacillota</taxon>
        <taxon>Bacilli</taxon>
        <taxon>Bacillales</taxon>
        <taxon>Paenibacillaceae</taxon>
        <taxon>Paenibacillus</taxon>
    </lineage>
</organism>
<evidence type="ECO:0000256" key="2">
    <source>
        <dbReference type="ARBA" id="ARBA00022723"/>
    </source>
</evidence>
<dbReference type="EC" id="3.6.1.41" evidence="1"/>
<evidence type="ECO:0000256" key="5">
    <source>
        <dbReference type="ARBA" id="ARBA00023004"/>
    </source>
</evidence>
<dbReference type="Proteomes" id="UP001236415">
    <property type="component" value="Chromosome"/>
</dbReference>
<keyword evidence="5" id="KW-0408">Iron</keyword>
<dbReference type="InterPro" id="IPR006674">
    <property type="entry name" value="HD_domain"/>
</dbReference>
<dbReference type="PANTHER" id="PTHR35795:SF1">
    <property type="entry name" value="BIS(5'-NUCLEOSYL)-TETRAPHOSPHATASE, SYMMETRICAL"/>
    <property type="match status" value="1"/>
</dbReference>
<proteinExistence type="predicted"/>
<evidence type="ECO:0000256" key="3">
    <source>
        <dbReference type="ARBA" id="ARBA00022741"/>
    </source>
</evidence>
<dbReference type="NCBIfam" id="TIGR00488">
    <property type="entry name" value="bis(5'-nucleosyl)-tetraphosphatase (symmetrical) YqeK"/>
    <property type="match status" value="1"/>
</dbReference>
<reference evidence="8 9" key="1">
    <citation type="submission" date="2023-06" db="EMBL/GenBank/DDBJ databases">
        <title>Paenibacillus polygonum sp. nov., an endophytic bacterium, isolated from Polygonum lapathifolium L. in Nanji Wetland National Nature Reserve, South of Poyang Lake, Jiangxi Province, China.</title>
        <authorList>
            <person name="Yu Z."/>
        </authorList>
    </citation>
    <scope>NUCLEOTIDE SEQUENCE [LARGE SCALE GENOMIC DNA]</scope>
    <source>
        <strain evidence="8 9">C31</strain>
    </source>
</reference>
<dbReference type="RefSeq" id="WP_285747130.1">
    <property type="nucleotide sequence ID" value="NZ_CP127162.1"/>
</dbReference>
<protein>
    <recommendedName>
        <fullName evidence="1">bis(5'-nucleosyl)-tetraphosphatase (symmetrical)</fullName>
        <ecNumber evidence="1">3.6.1.41</ecNumber>
    </recommendedName>
</protein>
<dbReference type="SUPFAM" id="SSF109604">
    <property type="entry name" value="HD-domain/PDEase-like"/>
    <property type="match status" value="1"/>
</dbReference>
<dbReference type="CDD" id="cd00077">
    <property type="entry name" value="HDc"/>
    <property type="match status" value="1"/>
</dbReference>
<keyword evidence="9" id="KW-1185">Reference proteome</keyword>
<evidence type="ECO:0000313" key="8">
    <source>
        <dbReference type="EMBL" id="WIV20307.1"/>
    </source>
</evidence>
<keyword evidence="2" id="KW-0479">Metal-binding</keyword>
<dbReference type="Gene3D" id="1.10.3210.10">
    <property type="entry name" value="Hypothetical protein af1432"/>
    <property type="match status" value="1"/>
</dbReference>